<keyword evidence="3" id="KW-1185">Reference proteome</keyword>
<feature type="region of interest" description="Disordered" evidence="1">
    <location>
        <begin position="1"/>
        <end position="92"/>
    </location>
</feature>
<feature type="compositionally biased region" description="Basic residues" evidence="1">
    <location>
        <begin position="132"/>
        <end position="143"/>
    </location>
</feature>
<reference evidence="2 3" key="1">
    <citation type="journal article" date="2013" name="BMC Genomics">
        <title>High quality de novo sequencing and assembly of the Saccharomyces arboricolus genome.</title>
        <authorList>
            <person name="Liti G."/>
            <person name="Nguyen Ba A.N."/>
            <person name="Blythe M."/>
            <person name="Mueller C.A."/>
            <person name="Bergstroem A."/>
            <person name="Cubillos F.A."/>
            <person name="Dafhnis-Calas F."/>
            <person name="Khoshraftar S."/>
            <person name="Malla S."/>
            <person name="Mehta N."/>
            <person name="Siow C.C."/>
            <person name="Warringer J."/>
            <person name="Moses A.M."/>
            <person name="Louis E.J."/>
            <person name="Nieduszynski C.A."/>
        </authorList>
    </citation>
    <scope>NUCLEOTIDE SEQUENCE [LARGE SCALE GENOMIC DNA]</scope>
    <source>
        <strain evidence="3">H-6 / AS 2.3317 / CBS 10644</strain>
    </source>
</reference>
<feature type="region of interest" description="Disordered" evidence="1">
    <location>
        <begin position="104"/>
        <end position="169"/>
    </location>
</feature>
<feature type="compositionally biased region" description="Basic and acidic residues" evidence="1">
    <location>
        <begin position="43"/>
        <end position="60"/>
    </location>
</feature>
<gene>
    <name evidence="2" type="ORF">SU7_0268</name>
</gene>
<feature type="region of interest" description="Disordered" evidence="1">
    <location>
        <begin position="546"/>
        <end position="566"/>
    </location>
</feature>
<dbReference type="SUPFAM" id="SSF53335">
    <property type="entry name" value="S-adenosyl-L-methionine-dependent methyltransferases"/>
    <property type="match status" value="1"/>
</dbReference>
<comment type="caution">
    <text evidence="2">The sequence shown here is derived from an EMBL/GenBank/DDBJ whole genome shotgun (WGS) entry which is preliminary data.</text>
</comment>
<evidence type="ECO:0000313" key="3">
    <source>
        <dbReference type="Proteomes" id="UP000006968"/>
    </source>
</evidence>
<dbReference type="Proteomes" id="UP000006968">
    <property type="component" value="Chromosome II"/>
</dbReference>
<feature type="compositionally biased region" description="Low complexity" evidence="1">
    <location>
        <begin position="104"/>
        <end position="129"/>
    </location>
</feature>
<feature type="compositionally biased region" description="Basic residues" evidence="1">
    <location>
        <begin position="552"/>
        <end position="562"/>
    </location>
</feature>
<sequence length="907" mass="102148">MGSTKEAKNTDNKNEKRSTNIPSDKLANLRPNGHCTSSASTTVEDKITDKEKGRQEKENKNGTPQPSEAAESHSPQVSHHSERFASSDSPLHLPNFRLTDDLLSNSSRRSSDSAASSSVSKLKSGHLSKIALHPHHHHHHHIINKMGQHNGTPNSETNTNPSADSSSTSRFILSSMVGKGRGGGGLHGATSNVVKKLHSRKKWDWNSLPDSNSSFLIKTASGHHNLISICIDGEFKQIMYDPNHNELFNRMDLFLSFNMDSSPKDSLIFAKKRLQSYIDFLTKYLESRKYAFECYPFNIENTISIETEFKCFPSFDPSKDFSEIESLIQLWLAQSQKFLLQSNSFFFSSEVVQELIKRKATTRQHSDPTLSVTHNTIDDSTLYIQQLDIEANSPRPVLSDPLDEIDILLIRPMHKTLSGWQLAYDEPSLNIADFPLDLSPWMIDNTNNNVQNMDPNDSGDVPDYLKNLQNCLPKKDSRVKIVSDEEEIIELNSSNASEYMFDCMNRKFFTEDAKERISRNNFNQGIEEGSLSDTFSSTRSLSLPLSEPDVIKRKKNPTKTNKKSGFVNFFKRKHSQLASTSHNISPSISPNISSSSSPKIQPQSHLPSPPRGDKARHIKSTNQALQNEWLENFFCRTLSNYKEIDLPTQFILPKEAKNSSSAQAQSEEESHTSSPTNKESSPPNEGLDRAKSAAVYGKEYLQLRLPFASDTIPAVICPWVWTSLSYYKWKALLREVYRSIIPGGYALAIVPDLRISNTYYSGILGNADAIKANENAEKFSTTKERDKTFDAMAIDAINKGLHIHPTKHLTKAFKDVGFTGIKSSVLSLKTGDFKTDMGFLNEFNSLDIWDYMLRKQLPDSSAPPKDTDPTTLFKRYMEEHMGKIDDNAGCFRTLYVMAQKPKLPYTK</sequence>
<dbReference type="InterPro" id="IPR029063">
    <property type="entry name" value="SAM-dependent_MTases_sf"/>
</dbReference>
<dbReference type="Gene3D" id="3.40.50.150">
    <property type="entry name" value="Vaccinia Virus protein VP39"/>
    <property type="match status" value="1"/>
</dbReference>
<dbReference type="EMBL" id="ALIE01000011">
    <property type="protein sequence ID" value="EJS44679.1"/>
    <property type="molecule type" value="Genomic_DNA"/>
</dbReference>
<dbReference type="OrthoDB" id="10256176at2759"/>
<name>J8QAS8_SACAR</name>
<organism evidence="2 3">
    <name type="scientific">Saccharomyces arboricola (strain H-6 / AS 2.3317 / CBS 10644)</name>
    <name type="common">Yeast</name>
    <dbReference type="NCBI Taxonomy" id="1160507"/>
    <lineage>
        <taxon>Eukaryota</taxon>
        <taxon>Fungi</taxon>
        <taxon>Dikarya</taxon>
        <taxon>Ascomycota</taxon>
        <taxon>Saccharomycotina</taxon>
        <taxon>Saccharomycetes</taxon>
        <taxon>Saccharomycetales</taxon>
        <taxon>Saccharomycetaceae</taxon>
        <taxon>Saccharomyces</taxon>
    </lineage>
</organism>
<dbReference type="AlphaFoldDB" id="J8QAS8"/>
<protein>
    <submittedName>
        <fullName evidence="2">YBR225W</fullName>
    </submittedName>
</protein>
<evidence type="ECO:0000313" key="2">
    <source>
        <dbReference type="EMBL" id="EJS44679.1"/>
    </source>
</evidence>
<feature type="compositionally biased region" description="Basic and acidic residues" evidence="1">
    <location>
        <begin position="1"/>
        <end position="18"/>
    </location>
</feature>
<accession>J8QAS8</accession>
<feature type="region of interest" description="Disordered" evidence="1">
    <location>
        <begin position="578"/>
        <end position="617"/>
    </location>
</feature>
<feature type="region of interest" description="Disordered" evidence="1">
    <location>
        <begin position="656"/>
        <end position="689"/>
    </location>
</feature>
<feature type="compositionally biased region" description="Polar residues" evidence="1">
    <location>
        <begin position="147"/>
        <end position="169"/>
    </location>
</feature>
<dbReference type="HOGENOM" id="CLU_011913_0_0_1"/>
<evidence type="ECO:0000256" key="1">
    <source>
        <dbReference type="SAM" id="MobiDB-lite"/>
    </source>
</evidence>
<proteinExistence type="predicted"/>
<feature type="compositionally biased region" description="Low complexity" evidence="1">
    <location>
        <begin position="581"/>
        <end position="605"/>
    </location>
</feature>